<organism evidence="1">
    <name type="scientific">Rhizophora mucronata</name>
    <name type="common">Asiatic mangrove</name>
    <dbReference type="NCBI Taxonomy" id="61149"/>
    <lineage>
        <taxon>Eukaryota</taxon>
        <taxon>Viridiplantae</taxon>
        <taxon>Streptophyta</taxon>
        <taxon>Embryophyta</taxon>
        <taxon>Tracheophyta</taxon>
        <taxon>Spermatophyta</taxon>
        <taxon>Magnoliopsida</taxon>
        <taxon>eudicotyledons</taxon>
        <taxon>Gunneridae</taxon>
        <taxon>Pentapetalae</taxon>
        <taxon>rosids</taxon>
        <taxon>fabids</taxon>
        <taxon>Malpighiales</taxon>
        <taxon>Rhizophoraceae</taxon>
        <taxon>Rhizophora</taxon>
    </lineage>
</organism>
<accession>A0A2P2NYB5</accession>
<protein>
    <submittedName>
        <fullName evidence="1">Uncharacterized protein</fullName>
    </submittedName>
</protein>
<reference evidence="1" key="1">
    <citation type="submission" date="2018-02" db="EMBL/GenBank/DDBJ databases">
        <title>Rhizophora mucronata_Transcriptome.</title>
        <authorList>
            <person name="Meera S.P."/>
            <person name="Sreeshan A."/>
            <person name="Augustine A."/>
        </authorList>
    </citation>
    <scope>NUCLEOTIDE SEQUENCE</scope>
    <source>
        <tissue evidence="1">Leaf</tissue>
    </source>
</reference>
<dbReference type="AlphaFoldDB" id="A0A2P2NYB5"/>
<sequence>MKQHLHFSLKKIFRGKSKIPKRVINTSVKPIQPTNLLKPVA</sequence>
<evidence type="ECO:0000313" key="1">
    <source>
        <dbReference type="EMBL" id="MBX47450.1"/>
    </source>
</evidence>
<dbReference type="EMBL" id="GGEC01066966">
    <property type="protein sequence ID" value="MBX47450.1"/>
    <property type="molecule type" value="Transcribed_RNA"/>
</dbReference>
<name>A0A2P2NYB5_RHIMU</name>
<proteinExistence type="predicted"/>